<reference evidence="8 9" key="1">
    <citation type="journal article" date="2018" name="BMC Genomics">
        <title>Genomic evidence for intraspecific hybridization in a clonal and extremely halotolerant yeast.</title>
        <authorList>
            <person name="Gostincar C."/>
            <person name="Stajich J.E."/>
            <person name="Zupancic J."/>
            <person name="Zalar P."/>
            <person name="Gunde-Cimerman N."/>
        </authorList>
    </citation>
    <scope>NUCLEOTIDE SEQUENCE [LARGE SCALE GENOMIC DNA]</scope>
    <source>
        <strain evidence="8 9">EXF-2788</strain>
    </source>
</reference>
<evidence type="ECO:0008006" key="10">
    <source>
        <dbReference type="Google" id="ProtNLM"/>
    </source>
</evidence>
<protein>
    <recommendedName>
        <fullName evidence="10">Amino acid permease/ SLC12A domain-containing protein</fullName>
    </recommendedName>
</protein>
<dbReference type="Pfam" id="PF13520">
    <property type="entry name" value="AA_permease_2"/>
    <property type="match status" value="1"/>
</dbReference>
<feature type="transmembrane region" description="Helical" evidence="7">
    <location>
        <begin position="435"/>
        <end position="454"/>
    </location>
</feature>
<comment type="subcellular location">
    <subcellularLocation>
        <location evidence="1">Membrane</location>
        <topology evidence="1">Multi-pass membrane protein</topology>
    </subcellularLocation>
</comment>
<dbReference type="OrthoDB" id="3257095at2759"/>
<dbReference type="GO" id="GO:0016020">
    <property type="term" value="C:membrane"/>
    <property type="evidence" value="ECO:0007669"/>
    <property type="project" value="UniProtKB-SubCell"/>
</dbReference>
<gene>
    <name evidence="8" type="ORF">D0861_01181</name>
</gene>
<dbReference type="InterPro" id="IPR002293">
    <property type="entry name" value="AA/rel_permease1"/>
</dbReference>
<accession>A0A3M7G121</accession>
<dbReference type="EMBL" id="QWIR01000011">
    <property type="protein sequence ID" value="RMY94683.1"/>
    <property type="molecule type" value="Genomic_DNA"/>
</dbReference>
<feature type="transmembrane region" description="Helical" evidence="7">
    <location>
        <begin position="474"/>
        <end position="494"/>
    </location>
</feature>
<sequence>MQALEKNITVSQAPTQDGIVSTHSPRTGNLADQQGMQRMNKKQETRRDFKNVTMLAFSMILMCSWEGVLSTSAIAFGNGGRAGALYTNLAVWLGFIAVYASLGELGSMMPTSGDNQYHWVSELAPKRWQKFLSYVVGWLGVLGWQTGIAFSGYLTGTQIQGLLVLNYPGYVFERWHGTLLIIAMLSFAVFFNTVLAHRLPLVEGLILFIHVFGFIGIFATLLALSPKASHQAVWNTFYDPGWNNAGLSALIGGLVAATAPLLGADAAGKCAYHLSRYALLTREKAHMAEELQDAAYTLPRVMTLATFANGLMAFVMLIAICYCIGDIEAVLSTPTGYPFIQIFYNITGSLAATNAMTAFIIILSASSCITIMAGSSRQLFAFARDDGLPFSKWVARVRPGLDVPVNAILVSFAFAACISLVNIGSTAAFNSITSLGTGTLTISYIICLSCMIWLRIAGKPLLPSRFDLGRSLGLALNVVAVGFLVLVFVIAFFPPVPEPLLTVVSMNWSILIFGVVVVFAMLYYLLWGRKVYVGPVEYVRVLE</sequence>
<evidence type="ECO:0000313" key="9">
    <source>
        <dbReference type="Proteomes" id="UP000268823"/>
    </source>
</evidence>
<organism evidence="8 9">
    <name type="scientific">Hortaea werneckii</name>
    <name type="common">Black yeast</name>
    <name type="synonym">Cladosporium werneckii</name>
    <dbReference type="NCBI Taxonomy" id="91943"/>
    <lineage>
        <taxon>Eukaryota</taxon>
        <taxon>Fungi</taxon>
        <taxon>Dikarya</taxon>
        <taxon>Ascomycota</taxon>
        <taxon>Pezizomycotina</taxon>
        <taxon>Dothideomycetes</taxon>
        <taxon>Dothideomycetidae</taxon>
        <taxon>Mycosphaerellales</taxon>
        <taxon>Teratosphaeriaceae</taxon>
        <taxon>Hortaea</taxon>
    </lineage>
</organism>
<feature type="transmembrane region" description="Helical" evidence="7">
    <location>
        <begin position="405"/>
        <end position="429"/>
    </location>
</feature>
<name>A0A3M7G121_HORWE</name>
<evidence type="ECO:0000256" key="4">
    <source>
        <dbReference type="ARBA" id="ARBA00022989"/>
    </source>
</evidence>
<feature type="region of interest" description="Disordered" evidence="6">
    <location>
        <begin position="1"/>
        <end position="45"/>
    </location>
</feature>
<dbReference type="PANTHER" id="PTHR45649">
    <property type="entry name" value="AMINO-ACID PERMEASE BAT1"/>
    <property type="match status" value="1"/>
</dbReference>
<feature type="transmembrane region" description="Helical" evidence="7">
    <location>
        <begin position="175"/>
        <end position="195"/>
    </location>
</feature>
<feature type="transmembrane region" description="Helical" evidence="7">
    <location>
        <begin position="52"/>
        <end position="77"/>
    </location>
</feature>
<dbReference type="Proteomes" id="UP000268823">
    <property type="component" value="Unassembled WGS sequence"/>
</dbReference>
<feature type="transmembrane region" description="Helical" evidence="7">
    <location>
        <begin position="207"/>
        <end position="225"/>
    </location>
</feature>
<dbReference type="PIRSF" id="PIRSF006060">
    <property type="entry name" value="AA_transporter"/>
    <property type="match status" value="1"/>
</dbReference>
<feature type="transmembrane region" description="Helical" evidence="7">
    <location>
        <begin position="83"/>
        <end position="102"/>
    </location>
</feature>
<evidence type="ECO:0000256" key="6">
    <source>
        <dbReference type="SAM" id="MobiDB-lite"/>
    </source>
</evidence>
<feature type="transmembrane region" description="Helical" evidence="7">
    <location>
        <begin position="245"/>
        <end position="267"/>
    </location>
</feature>
<proteinExistence type="predicted"/>
<keyword evidence="4 7" id="KW-1133">Transmembrane helix</keyword>
<evidence type="ECO:0000256" key="7">
    <source>
        <dbReference type="SAM" id="Phobius"/>
    </source>
</evidence>
<feature type="compositionally biased region" description="Polar residues" evidence="6">
    <location>
        <begin position="8"/>
        <end position="37"/>
    </location>
</feature>
<keyword evidence="5 7" id="KW-0472">Membrane</keyword>
<dbReference type="Gene3D" id="1.20.1740.10">
    <property type="entry name" value="Amino acid/polyamine transporter I"/>
    <property type="match status" value="1"/>
</dbReference>
<dbReference type="PANTHER" id="PTHR45649:SF2">
    <property type="entry name" value="ACID PERMEASE, PUTATIVE-RELATED"/>
    <property type="match status" value="1"/>
</dbReference>
<evidence type="ECO:0000256" key="5">
    <source>
        <dbReference type="ARBA" id="ARBA00023136"/>
    </source>
</evidence>
<dbReference type="GO" id="GO:0022857">
    <property type="term" value="F:transmembrane transporter activity"/>
    <property type="evidence" value="ECO:0007669"/>
    <property type="project" value="InterPro"/>
</dbReference>
<dbReference type="AlphaFoldDB" id="A0A3M7G121"/>
<evidence type="ECO:0000256" key="2">
    <source>
        <dbReference type="ARBA" id="ARBA00022448"/>
    </source>
</evidence>
<comment type="caution">
    <text evidence="8">The sequence shown here is derived from an EMBL/GenBank/DDBJ whole genome shotgun (WGS) entry which is preliminary data.</text>
</comment>
<keyword evidence="2" id="KW-0813">Transport</keyword>
<feature type="transmembrane region" description="Helical" evidence="7">
    <location>
        <begin position="131"/>
        <end position="155"/>
    </location>
</feature>
<evidence type="ECO:0000313" key="8">
    <source>
        <dbReference type="EMBL" id="RMY94683.1"/>
    </source>
</evidence>
<feature type="transmembrane region" description="Helical" evidence="7">
    <location>
        <begin position="506"/>
        <end position="526"/>
    </location>
</feature>
<keyword evidence="3 7" id="KW-0812">Transmembrane</keyword>
<dbReference type="VEuPathDB" id="FungiDB:BTJ68_14342"/>
<evidence type="ECO:0000256" key="1">
    <source>
        <dbReference type="ARBA" id="ARBA00004141"/>
    </source>
</evidence>
<evidence type="ECO:0000256" key="3">
    <source>
        <dbReference type="ARBA" id="ARBA00022692"/>
    </source>
</evidence>
<feature type="transmembrane region" description="Helical" evidence="7">
    <location>
        <begin position="351"/>
        <end position="374"/>
    </location>
</feature>
<feature type="transmembrane region" description="Helical" evidence="7">
    <location>
        <begin position="310"/>
        <end position="331"/>
    </location>
</feature>